<evidence type="ECO:0000313" key="1">
    <source>
        <dbReference type="EMBL" id="MDE1465948.1"/>
    </source>
</evidence>
<dbReference type="Proteomes" id="UP001528823">
    <property type="component" value="Unassembled WGS sequence"/>
</dbReference>
<gene>
    <name evidence="1" type="ORF">ORQ98_28715</name>
</gene>
<evidence type="ECO:0000313" key="2">
    <source>
        <dbReference type="Proteomes" id="UP001528823"/>
    </source>
</evidence>
<dbReference type="EMBL" id="JAPMOU010000106">
    <property type="protein sequence ID" value="MDE1465948.1"/>
    <property type="molecule type" value="Genomic_DNA"/>
</dbReference>
<keyword evidence="2" id="KW-1185">Reference proteome</keyword>
<proteinExistence type="predicted"/>
<comment type="caution">
    <text evidence="1">The sequence shown here is derived from an EMBL/GenBank/DDBJ whole genome shotgun (WGS) entry which is preliminary data.</text>
</comment>
<reference evidence="1 2" key="1">
    <citation type="submission" date="2022-11" db="EMBL/GenBank/DDBJ databases">
        <title>Spartinivicinus poritis sp. nov., isolated from scleractinian coral Porites lutea.</title>
        <authorList>
            <person name="Zhang G."/>
            <person name="Cai L."/>
            <person name="Wei Q."/>
        </authorList>
    </citation>
    <scope>NUCLEOTIDE SEQUENCE [LARGE SCALE GENOMIC DNA]</scope>
    <source>
        <strain evidence="1 2">A2-2</strain>
    </source>
</reference>
<name>A0ABT5UHS4_9GAMM</name>
<accession>A0ABT5UHS4</accession>
<protein>
    <submittedName>
        <fullName evidence="1">Uncharacterized protein</fullName>
    </submittedName>
</protein>
<sequence>MIETAVRQKTIKNTLNAANILLAEYACLLDFDAKNDQKVLYINQIRNDVKLVNKKYTQTAD</sequence>
<organism evidence="1 2">
    <name type="scientific">Spartinivicinus poritis</name>
    <dbReference type="NCBI Taxonomy" id="2994640"/>
    <lineage>
        <taxon>Bacteria</taxon>
        <taxon>Pseudomonadati</taxon>
        <taxon>Pseudomonadota</taxon>
        <taxon>Gammaproteobacteria</taxon>
        <taxon>Oceanospirillales</taxon>
        <taxon>Zooshikellaceae</taxon>
        <taxon>Spartinivicinus</taxon>
    </lineage>
</organism>